<dbReference type="AlphaFoldDB" id="A0A1E1XN83"/>
<evidence type="ECO:0000313" key="1">
    <source>
        <dbReference type="EMBL" id="JAU00788.1"/>
    </source>
</evidence>
<name>A0A1E1XN83_AMBSC</name>
<dbReference type="EMBL" id="GFAA01002647">
    <property type="protein sequence ID" value="JAU00788.1"/>
    <property type="molecule type" value="mRNA"/>
</dbReference>
<accession>A0A1E1XN83</accession>
<protein>
    <submittedName>
        <fullName evidence="1">Putative tick transposon</fullName>
    </submittedName>
</protein>
<proteinExistence type="evidence at transcript level"/>
<feature type="non-terminal residue" evidence="1">
    <location>
        <position position="1"/>
    </location>
</feature>
<reference evidence="1" key="2">
    <citation type="journal article" date="2017" name="Front. Cell. Infect. Microbiol.">
        <title>Analysis of the Salivary Gland Transcriptome of Unfed and Partially Fed Amblyomma sculptum Ticks and Descriptive Proteome of the Saliva.</title>
        <authorList>
            <person name="Esteves E."/>
            <person name="Maruyama S.R."/>
            <person name="Kawahara R."/>
            <person name="Fujita A."/>
            <person name="Martins L.A."/>
            <person name="Righi A.A."/>
            <person name="Costa F.B."/>
            <person name="Palmisano G."/>
            <person name="Labruna M.B."/>
            <person name="Sa-Nunes A."/>
            <person name="Ribeiro J.M.C."/>
            <person name="Fogaca A.C."/>
        </authorList>
    </citation>
    <scope>NUCLEOTIDE SEQUENCE</scope>
</reference>
<reference evidence="1" key="1">
    <citation type="submission" date="2016-09" db="EMBL/GenBank/DDBJ databases">
        <authorList>
            <person name="Capua I."/>
            <person name="De Benedictis P."/>
            <person name="Joannis T."/>
            <person name="Lombin L.H."/>
            <person name="Cattoli G."/>
        </authorList>
    </citation>
    <scope>NUCLEOTIDE SEQUENCE</scope>
</reference>
<dbReference type="InterPro" id="IPR036691">
    <property type="entry name" value="Endo/exonu/phosph_ase_sf"/>
</dbReference>
<sequence>FTHFQGSSHARLDRIYVSPEFSPYCEQYEVKQVSFSDHCLVAVTLGGRKQRKAKMNWDMWKLNSRLIEDDIFLRKVKESMDMFNNSKTGCIESWECFKQELKMHAIERSTIRKYE</sequence>
<dbReference type="Gene3D" id="3.60.10.10">
    <property type="entry name" value="Endonuclease/exonuclease/phosphatase"/>
    <property type="match status" value="1"/>
</dbReference>
<feature type="non-terminal residue" evidence="1">
    <location>
        <position position="115"/>
    </location>
</feature>
<organism evidence="1">
    <name type="scientific">Amblyomma sculptum</name>
    <name type="common">Tick</name>
    <dbReference type="NCBI Taxonomy" id="1581419"/>
    <lineage>
        <taxon>Eukaryota</taxon>
        <taxon>Metazoa</taxon>
        <taxon>Ecdysozoa</taxon>
        <taxon>Arthropoda</taxon>
        <taxon>Chelicerata</taxon>
        <taxon>Arachnida</taxon>
        <taxon>Acari</taxon>
        <taxon>Parasitiformes</taxon>
        <taxon>Ixodida</taxon>
        <taxon>Ixodoidea</taxon>
        <taxon>Ixodidae</taxon>
        <taxon>Amblyomminae</taxon>
        <taxon>Amblyomma</taxon>
    </lineage>
</organism>
<dbReference type="SUPFAM" id="SSF56219">
    <property type="entry name" value="DNase I-like"/>
    <property type="match status" value="1"/>
</dbReference>